<name>A0A481Z8L5_9VIRU</name>
<dbReference type="PANTHER" id="PTHR45766:SF3">
    <property type="entry name" value="DNA ANNEALING HELICASE AND ENDONUCLEASE ZRANB3"/>
    <property type="match status" value="1"/>
</dbReference>
<protein>
    <submittedName>
        <fullName evidence="7">DEAD/SNF2-like helicase</fullName>
    </submittedName>
</protein>
<keyword evidence="3 7" id="KW-0347">Helicase</keyword>
<dbReference type="EMBL" id="MK500568">
    <property type="protein sequence ID" value="QBK92127.1"/>
    <property type="molecule type" value="Genomic_DNA"/>
</dbReference>
<feature type="domain" description="Helicase C-terminal" evidence="6">
    <location>
        <begin position="383"/>
        <end position="533"/>
    </location>
</feature>
<keyword evidence="2" id="KW-0378">Hydrolase</keyword>
<gene>
    <name evidence="7" type="ORF">LCPAC304_04740</name>
</gene>
<dbReference type="GO" id="GO:0031297">
    <property type="term" value="P:replication fork processing"/>
    <property type="evidence" value="ECO:0007669"/>
    <property type="project" value="TreeGrafter"/>
</dbReference>
<feature type="domain" description="Helicase ATP-binding" evidence="5">
    <location>
        <begin position="127"/>
        <end position="291"/>
    </location>
</feature>
<dbReference type="GO" id="GO:0004386">
    <property type="term" value="F:helicase activity"/>
    <property type="evidence" value="ECO:0007669"/>
    <property type="project" value="UniProtKB-KW"/>
</dbReference>
<dbReference type="InterPro" id="IPR011545">
    <property type="entry name" value="DEAD/DEAH_box_helicase_dom"/>
</dbReference>
<evidence type="ECO:0000256" key="3">
    <source>
        <dbReference type="ARBA" id="ARBA00022806"/>
    </source>
</evidence>
<dbReference type="GO" id="GO:0003676">
    <property type="term" value="F:nucleic acid binding"/>
    <property type="evidence" value="ECO:0007669"/>
    <property type="project" value="InterPro"/>
</dbReference>
<dbReference type="PANTHER" id="PTHR45766">
    <property type="entry name" value="DNA ANNEALING HELICASE AND ENDONUCLEASE ZRANB3 FAMILY MEMBER"/>
    <property type="match status" value="1"/>
</dbReference>
<evidence type="ECO:0000313" key="7">
    <source>
        <dbReference type="EMBL" id="QBK92127.1"/>
    </source>
</evidence>
<dbReference type="PROSITE" id="PS51194">
    <property type="entry name" value="HELICASE_CTER"/>
    <property type="match status" value="1"/>
</dbReference>
<dbReference type="Pfam" id="PF00270">
    <property type="entry name" value="DEAD"/>
    <property type="match status" value="1"/>
</dbReference>
<proteinExistence type="predicted"/>
<dbReference type="SMART" id="SM00487">
    <property type="entry name" value="DEXDc"/>
    <property type="match status" value="1"/>
</dbReference>
<evidence type="ECO:0000256" key="2">
    <source>
        <dbReference type="ARBA" id="ARBA00022801"/>
    </source>
</evidence>
<sequence length="557" mass="64099">MFGNGFKRRRYIFAIKNEETQSKFHKYPDNLFQTKYKNGTFYTLYGKCKYIQMSKALQETLKGLTVVQLKDIARSNKIRGYSRLRKHLLIQFLMRNLSAKVLKKSLTQDKCIARSKVTLRPHQIAVVKYFASHRGLVAAFDVGSGKTLAAIAASQCALRDAPRTKKKKLHVFVITPKSLRENFRKEMVKYGLDANDPNYTLYTSTQFYYASKRGEIDCSNTFLIVDEAHNLKRFLTKTAITEYLKTNVPSSIALSVIHCAMHAWKVLLLTATPAPNRTFDILNLVAMVRGELPLAKRDLKFLLNDDHAFRDYFQCLFSFYKPLKSKDYPKVIHVGHGKVEIEMTSRYYKEYMKLEEGKDIDINPWIFYVGLRMGSNVIKTCVKCDYVMDVVEKGQKTLIYSAFKSKGIEVLERRLKKKKIPYVVVSGDIPEKQRKINVEVFNDTEGPNVLFITKAGAEGLDLVGTRHVIIFESVWNVDAEEQIVGRAARFHSHSHLPPSQRNVREHKLVVVKPKARRKKDIHPSADVMLRDLSKTKYKDTKALIDKLNEVSIENMDC</sequence>
<keyword evidence="1" id="KW-0547">Nucleotide-binding</keyword>
<dbReference type="SMART" id="SM00490">
    <property type="entry name" value="HELICc"/>
    <property type="match status" value="1"/>
</dbReference>
<dbReference type="GO" id="GO:0016787">
    <property type="term" value="F:hydrolase activity"/>
    <property type="evidence" value="ECO:0007669"/>
    <property type="project" value="UniProtKB-KW"/>
</dbReference>
<dbReference type="CDD" id="cd18793">
    <property type="entry name" value="SF2_C_SNF"/>
    <property type="match status" value="1"/>
</dbReference>
<dbReference type="InterPro" id="IPR001650">
    <property type="entry name" value="Helicase_C-like"/>
</dbReference>
<evidence type="ECO:0000259" key="5">
    <source>
        <dbReference type="PROSITE" id="PS51192"/>
    </source>
</evidence>
<evidence type="ECO:0000259" key="6">
    <source>
        <dbReference type="PROSITE" id="PS51194"/>
    </source>
</evidence>
<reference evidence="7" key="1">
    <citation type="journal article" date="2019" name="MBio">
        <title>Virus Genomes from Deep Sea Sediments Expand the Ocean Megavirome and Support Independent Origins of Viral Gigantism.</title>
        <authorList>
            <person name="Backstrom D."/>
            <person name="Yutin N."/>
            <person name="Jorgensen S.L."/>
            <person name="Dharamshi J."/>
            <person name="Homa F."/>
            <person name="Zaremba-Niedwiedzka K."/>
            <person name="Spang A."/>
            <person name="Wolf Y.I."/>
            <person name="Koonin E.V."/>
            <person name="Ettema T.J."/>
        </authorList>
    </citation>
    <scope>NUCLEOTIDE SEQUENCE</scope>
</reference>
<organism evidence="7">
    <name type="scientific">Pithovirus LCPAC304</name>
    <dbReference type="NCBI Taxonomy" id="2506594"/>
    <lineage>
        <taxon>Viruses</taxon>
        <taxon>Pithoviruses</taxon>
    </lineage>
</organism>
<dbReference type="GO" id="GO:0004520">
    <property type="term" value="F:DNA endonuclease activity"/>
    <property type="evidence" value="ECO:0007669"/>
    <property type="project" value="TreeGrafter"/>
</dbReference>
<dbReference type="InterPro" id="IPR014001">
    <property type="entry name" value="Helicase_ATP-bd"/>
</dbReference>
<dbReference type="InterPro" id="IPR027417">
    <property type="entry name" value="P-loop_NTPase"/>
</dbReference>
<accession>A0A481Z8L5</accession>
<dbReference type="GO" id="GO:0005524">
    <property type="term" value="F:ATP binding"/>
    <property type="evidence" value="ECO:0007669"/>
    <property type="project" value="UniProtKB-KW"/>
</dbReference>
<dbReference type="GO" id="GO:0006281">
    <property type="term" value="P:DNA repair"/>
    <property type="evidence" value="ECO:0007669"/>
    <property type="project" value="TreeGrafter"/>
</dbReference>
<evidence type="ECO:0000256" key="4">
    <source>
        <dbReference type="ARBA" id="ARBA00022840"/>
    </source>
</evidence>
<dbReference type="Gene3D" id="3.40.50.300">
    <property type="entry name" value="P-loop containing nucleotide triphosphate hydrolases"/>
    <property type="match status" value="2"/>
</dbReference>
<dbReference type="Pfam" id="PF00271">
    <property type="entry name" value="Helicase_C"/>
    <property type="match status" value="1"/>
</dbReference>
<dbReference type="SUPFAM" id="SSF52540">
    <property type="entry name" value="P-loop containing nucleoside triphosphate hydrolases"/>
    <property type="match status" value="2"/>
</dbReference>
<dbReference type="InterPro" id="IPR049730">
    <property type="entry name" value="SNF2/RAD54-like_C"/>
</dbReference>
<keyword evidence="4" id="KW-0067">ATP-binding</keyword>
<dbReference type="PROSITE" id="PS51192">
    <property type="entry name" value="HELICASE_ATP_BIND_1"/>
    <property type="match status" value="1"/>
</dbReference>
<evidence type="ECO:0000256" key="1">
    <source>
        <dbReference type="ARBA" id="ARBA00022741"/>
    </source>
</evidence>